<keyword evidence="4" id="KW-1185">Reference proteome</keyword>
<dbReference type="RefSeq" id="WP_009309284.1">
    <property type="nucleotide sequence ID" value="NZ_AEJC01000190.1"/>
</dbReference>
<feature type="transmembrane region" description="Helical" evidence="1">
    <location>
        <begin position="139"/>
        <end position="155"/>
    </location>
</feature>
<feature type="transmembrane region" description="Helical" evidence="1">
    <location>
        <begin position="167"/>
        <end position="187"/>
    </location>
</feature>
<name>L1L1V0_9ACTN</name>
<evidence type="ECO:0000256" key="1">
    <source>
        <dbReference type="SAM" id="Phobius"/>
    </source>
</evidence>
<dbReference type="EMBL" id="AEJC01000190">
    <property type="protein sequence ID" value="EKX66857.1"/>
    <property type="molecule type" value="Genomic_DNA"/>
</dbReference>
<accession>L1L1V0</accession>
<comment type="caution">
    <text evidence="3">The sequence shown here is derived from an EMBL/GenBank/DDBJ whole genome shotgun (WGS) entry which is preliminary data.</text>
</comment>
<feature type="transmembrane region" description="Helical" evidence="1">
    <location>
        <begin position="43"/>
        <end position="63"/>
    </location>
</feature>
<keyword evidence="1" id="KW-0472">Membrane</keyword>
<evidence type="ECO:0000313" key="3">
    <source>
        <dbReference type="EMBL" id="EKX66857.1"/>
    </source>
</evidence>
<dbReference type="OrthoDB" id="3869358at2"/>
<keyword evidence="1" id="KW-1133">Transmembrane helix</keyword>
<dbReference type="Proteomes" id="UP000010411">
    <property type="component" value="Unassembled WGS sequence"/>
</dbReference>
<protein>
    <submittedName>
        <fullName evidence="3">VanZ-like protein</fullName>
    </submittedName>
</protein>
<dbReference type="AlphaFoldDB" id="L1L1V0"/>
<evidence type="ECO:0000259" key="2">
    <source>
        <dbReference type="Pfam" id="PF04892"/>
    </source>
</evidence>
<dbReference type="PATRIC" id="fig|698759.3.peg.2574"/>
<reference evidence="3 4" key="1">
    <citation type="submission" date="2012-11" db="EMBL/GenBank/DDBJ databases">
        <authorList>
            <person name="Huguet-Tapia J.C."/>
            <person name="Durkin A.S."/>
            <person name="Pettis G.S."/>
            <person name="Badger J.H."/>
        </authorList>
    </citation>
    <scope>NUCLEOTIDE SEQUENCE [LARGE SCALE GENOMIC DNA]</scope>
    <source>
        <strain evidence="3 4">91-03</strain>
    </source>
</reference>
<dbReference type="Pfam" id="PF04892">
    <property type="entry name" value="VanZ"/>
    <property type="match status" value="1"/>
</dbReference>
<keyword evidence="1" id="KW-0812">Transmembrane</keyword>
<dbReference type="InterPro" id="IPR006976">
    <property type="entry name" value="VanZ-like"/>
</dbReference>
<sequence length="419" mass="44587">MIEASISAVPGLVVTFLVLGTLFGFLTAFLAKSRNRPWQFPTALAIYVAGILSVTLLPGDAGLEAAQCDAGAPVHLFTDTSSLLNIALFAPGAFLAVLALRRPVTVAAAFVCLSGTVELIQATGYLGRSCSLTDVTANATGSVLGACAGAIWCYSRRMPTHRAMRDALWGFGLLLVGATAFAAFFHARIESVDIVALDDSIKARVNAADEADAWLAKAATATFGEGTEIESSTVEKVGTRTKVTAVTNRGEIVGWWPDKQLETAWATNNKGDDGRASKQSATAAADRFAQTWFPDSVKGSERNVRTLGEGTGRAYLVSYRRYNKDDVLMPMRLDITITTKKRIIGFTARTLPDPQLTSVTVDEGKARELAHEASGKATQSTLLLAQQVDGVWRPVWLVGAGNKDVAIDAATGQRISTDK</sequence>
<evidence type="ECO:0000313" key="4">
    <source>
        <dbReference type="Proteomes" id="UP000010411"/>
    </source>
</evidence>
<proteinExistence type="predicted"/>
<feature type="transmembrane region" description="Helical" evidence="1">
    <location>
        <begin position="12"/>
        <end position="31"/>
    </location>
</feature>
<feature type="transmembrane region" description="Helical" evidence="1">
    <location>
        <begin position="83"/>
        <end position="100"/>
    </location>
</feature>
<feature type="domain" description="VanZ-like" evidence="2">
    <location>
        <begin position="47"/>
        <end position="147"/>
    </location>
</feature>
<organism evidence="3 4">
    <name type="scientific">Streptomyces ipomoeae 91-03</name>
    <dbReference type="NCBI Taxonomy" id="698759"/>
    <lineage>
        <taxon>Bacteria</taxon>
        <taxon>Bacillati</taxon>
        <taxon>Actinomycetota</taxon>
        <taxon>Actinomycetes</taxon>
        <taxon>Kitasatosporales</taxon>
        <taxon>Streptomycetaceae</taxon>
        <taxon>Streptomyces</taxon>
    </lineage>
</organism>
<gene>
    <name evidence="3" type="ORF">STRIP9103_09736</name>
</gene>
<feature type="transmembrane region" description="Helical" evidence="1">
    <location>
        <begin position="107"/>
        <end position="127"/>
    </location>
</feature>